<dbReference type="Proteomes" id="UP000563426">
    <property type="component" value="Unassembled WGS sequence"/>
</dbReference>
<dbReference type="OrthoDB" id="5525551at2"/>
<gene>
    <name evidence="2" type="ORF">HMI49_24625</name>
</gene>
<feature type="signal peptide" evidence="1">
    <location>
        <begin position="1"/>
        <end position="17"/>
    </location>
</feature>
<keyword evidence="1" id="KW-0732">Signal</keyword>
<evidence type="ECO:0000256" key="1">
    <source>
        <dbReference type="SAM" id="SignalP"/>
    </source>
</evidence>
<evidence type="ECO:0000313" key="3">
    <source>
        <dbReference type="Proteomes" id="UP000563426"/>
    </source>
</evidence>
<dbReference type="EMBL" id="JABFJV010000160">
    <property type="protein sequence ID" value="NOK36396.1"/>
    <property type="molecule type" value="Genomic_DNA"/>
</dbReference>
<proteinExistence type="predicted"/>
<accession>A0A3A8I3S0</accession>
<keyword evidence="3" id="KW-1185">Reference proteome</keyword>
<sequence length="162" mass="16552">MRALVMMALLWGVTAAAQTAPASYTVAVTTQPLVGAAGDTVVASVVEAGTLSAPSTVRMTLNILDERGVVLATVTGTVSAGAPLRVSTRAPSSGGVRAQLILPPGAEQMSAGVLVLEREGREDPPPPKSTFCEITVYAKDPITGMPEPVTILGACTVEPVER</sequence>
<comment type="caution">
    <text evidence="2">The sequence shown here is derived from an EMBL/GenBank/DDBJ whole genome shotgun (WGS) entry which is preliminary data.</text>
</comment>
<name>A0A3A8I3S0_9BACT</name>
<organism evidence="2 3">
    <name type="scientific">Corallococcus exercitus</name>
    <dbReference type="NCBI Taxonomy" id="2316736"/>
    <lineage>
        <taxon>Bacteria</taxon>
        <taxon>Pseudomonadati</taxon>
        <taxon>Myxococcota</taxon>
        <taxon>Myxococcia</taxon>
        <taxon>Myxococcales</taxon>
        <taxon>Cystobacterineae</taxon>
        <taxon>Myxococcaceae</taxon>
        <taxon>Corallococcus</taxon>
    </lineage>
</organism>
<feature type="chain" id="PRO_5044076026" evidence="1">
    <location>
        <begin position="18"/>
        <end position="162"/>
    </location>
</feature>
<protein>
    <submittedName>
        <fullName evidence="2">Uncharacterized protein</fullName>
    </submittedName>
</protein>
<evidence type="ECO:0000313" key="2">
    <source>
        <dbReference type="EMBL" id="NOK36396.1"/>
    </source>
</evidence>
<reference evidence="2 3" key="1">
    <citation type="submission" date="2020-05" db="EMBL/GenBank/DDBJ databases">
        <authorList>
            <person name="Whitworth D."/>
        </authorList>
    </citation>
    <scope>NUCLEOTIDE SEQUENCE [LARGE SCALE GENOMIC DNA]</scope>
    <source>
        <strain evidence="2 3">AB043B</strain>
    </source>
</reference>
<dbReference type="AlphaFoldDB" id="A0A3A8I3S0"/>